<dbReference type="EC" id="2.6.1.9" evidence="1"/>
<evidence type="ECO:0000313" key="2">
    <source>
        <dbReference type="Proteomes" id="UP001597053"/>
    </source>
</evidence>
<gene>
    <name evidence="1" type="ORF">ACFQZ8_27725</name>
</gene>
<reference evidence="2" key="1">
    <citation type="journal article" date="2019" name="Int. J. Syst. Evol. Microbiol.">
        <title>The Global Catalogue of Microorganisms (GCM) 10K type strain sequencing project: providing services to taxonomists for standard genome sequencing and annotation.</title>
        <authorList>
            <consortium name="The Broad Institute Genomics Platform"/>
            <consortium name="The Broad Institute Genome Sequencing Center for Infectious Disease"/>
            <person name="Wu L."/>
            <person name="Ma J."/>
        </authorList>
    </citation>
    <scope>NUCLEOTIDE SEQUENCE [LARGE SCALE GENOMIC DNA]</scope>
    <source>
        <strain evidence="2">JCM 32148</strain>
    </source>
</reference>
<keyword evidence="1" id="KW-0032">Aminotransferase</keyword>
<sequence length="61" mass="6570">RVADRDANFVLFAVGGDQTVPWRGLLDQGVLVRDVGLPGWLRVTAGTPAETDAFLTAMDKL</sequence>
<dbReference type="SUPFAM" id="SSF53383">
    <property type="entry name" value="PLP-dependent transferases"/>
    <property type="match status" value="1"/>
</dbReference>
<dbReference type="InterPro" id="IPR015422">
    <property type="entry name" value="PyrdxlP-dep_Trfase_small"/>
</dbReference>
<dbReference type="EMBL" id="JBHTHM010002199">
    <property type="protein sequence ID" value="MFD0787712.1"/>
    <property type="molecule type" value="Genomic_DNA"/>
</dbReference>
<dbReference type="InterPro" id="IPR015424">
    <property type="entry name" value="PyrdxlP-dep_Trfase"/>
</dbReference>
<keyword evidence="2" id="KW-1185">Reference proteome</keyword>
<keyword evidence="1" id="KW-0808">Transferase</keyword>
<comment type="caution">
    <text evidence="1">The sequence shown here is derived from an EMBL/GenBank/DDBJ whole genome shotgun (WGS) entry which is preliminary data.</text>
</comment>
<dbReference type="Proteomes" id="UP001597053">
    <property type="component" value="Unassembled WGS sequence"/>
</dbReference>
<name>A0ABW3AA16_9ACTN</name>
<organism evidence="1 2">
    <name type="scientific">Micromonospora azadirachtae</name>
    <dbReference type="NCBI Taxonomy" id="1970735"/>
    <lineage>
        <taxon>Bacteria</taxon>
        <taxon>Bacillati</taxon>
        <taxon>Actinomycetota</taxon>
        <taxon>Actinomycetes</taxon>
        <taxon>Micromonosporales</taxon>
        <taxon>Micromonosporaceae</taxon>
        <taxon>Micromonospora</taxon>
    </lineage>
</organism>
<accession>A0ABW3AA16</accession>
<proteinExistence type="predicted"/>
<feature type="non-terminal residue" evidence="1">
    <location>
        <position position="1"/>
    </location>
</feature>
<evidence type="ECO:0000313" key="1">
    <source>
        <dbReference type="EMBL" id="MFD0787712.1"/>
    </source>
</evidence>
<dbReference type="Gene3D" id="3.90.1150.10">
    <property type="entry name" value="Aspartate Aminotransferase, domain 1"/>
    <property type="match status" value="1"/>
</dbReference>
<dbReference type="GO" id="GO:0004400">
    <property type="term" value="F:histidinol-phosphate transaminase activity"/>
    <property type="evidence" value="ECO:0007669"/>
    <property type="project" value="UniProtKB-EC"/>
</dbReference>
<protein>
    <submittedName>
        <fullName evidence="1">Histidinol-phosphate transaminase</fullName>
        <ecNumber evidence="1">2.6.1.9</ecNumber>
    </submittedName>
</protein>